<dbReference type="PANTHER" id="PTHR47601:SF1">
    <property type="entry name" value="CYTOCHROME C-TYPE BIOGENESIS CCMH-LIKE MITOCHONDRIAL PROTEIN"/>
    <property type="match status" value="1"/>
</dbReference>
<comment type="function">
    <text evidence="5">Possible subunit of a heme lyase.</text>
</comment>
<keyword evidence="5" id="KW-0732">Signal</keyword>
<dbReference type="STRING" id="1549748.WH95_14815"/>
<dbReference type="AlphaFoldDB" id="A0A0M2R2Z9"/>
<dbReference type="InterPro" id="IPR038297">
    <property type="entry name" value="CcmH/CycL/NrfF/Ccl2_sf"/>
</dbReference>
<evidence type="ECO:0000313" key="7">
    <source>
        <dbReference type="EMBL" id="KKJ76041.1"/>
    </source>
</evidence>
<dbReference type="PATRIC" id="fig|1549748.8.peg.1715"/>
<keyword evidence="5" id="KW-0472">Membrane</keyword>
<dbReference type="OrthoDB" id="9804975at2"/>
<keyword evidence="4 5" id="KW-0408">Iron</keyword>
<keyword evidence="2 5" id="KW-0349">Heme</keyword>
<keyword evidence="5" id="KW-1133">Transmembrane helix</keyword>
<evidence type="ECO:0000313" key="8">
    <source>
        <dbReference type="Proteomes" id="UP000034491"/>
    </source>
</evidence>
<feature type="domain" description="CcmH/CycL/Ccl2/NrfF N-terminal" evidence="6">
    <location>
        <begin position="14"/>
        <end position="152"/>
    </location>
</feature>
<keyword evidence="5" id="KW-0812">Transmembrane</keyword>
<dbReference type="InterPro" id="IPR005616">
    <property type="entry name" value="CcmH/CycL/Ccl2/NrfF_N"/>
</dbReference>
<feature type="transmembrane region" description="Helical" evidence="5">
    <location>
        <begin position="107"/>
        <end position="128"/>
    </location>
</feature>
<evidence type="ECO:0000256" key="4">
    <source>
        <dbReference type="ARBA" id="ARBA00023004"/>
    </source>
</evidence>
<organism evidence="7 8">
    <name type="scientific">Kiloniella litopenaei</name>
    <dbReference type="NCBI Taxonomy" id="1549748"/>
    <lineage>
        <taxon>Bacteria</taxon>
        <taxon>Pseudomonadati</taxon>
        <taxon>Pseudomonadota</taxon>
        <taxon>Alphaproteobacteria</taxon>
        <taxon>Rhodospirillales</taxon>
        <taxon>Kiloniellaceae</taxon>
        <taxon>Kiloniella</taxon>
    </lineage>
</organism>
<dbReference type="PANTHER" id="PTHR47601">
    <property type="match status" value="1"/>
</dbReference>
<dbReference type="EMBL" id="LANI01000022">
    <property type="protein sequence ID" value="KKJ76041.1"/>
    <property type="molecule type" value="Genomic_DNA"/>
</dbReference>
<name>A0A0M2R2Z9_9PROT</name>
<comment type="caution">
    <text evidence="7">The sequence shown here is derived from an EMBL/GenBank/DDBJ whole genome shotgun (WGS) entry which is preliminary data.</text>
</comment>
<feature type="signal peptide" evidence="5">
    <location>
        <begin position="1"/>
        <end position="23"/>
    </location>
</feature>
<dbReference type="Pfam" id="PF03918">
    <property type="entry name" value="CcmH"/>
    <property type="match status" value="1"/>
</dbReference>
<dbReference type="Gene3D" id="1.10.8.640">
    <property type="entry name" value="Cytochrome C biogenesis protein"/>
    <property type="match status" value="1"/>
</dbReference>
<evidence type="ECO:0000256" key="2">
    <source>
        <dbReference type="ARBA" id="ARBA00022617"/>
    </source>
</evidence>
<evidence type="ECO:0000256" key="5">
    <source>
        <dbReference type="RuleBase" id="RU364112"/>
    </source>
</evidence>
<sequence>MRGLFLFAAVLFLFTANSNPVKAFDPDEVLDDPALEARAREISKEVRCLVCQNEPIDSSNADLAKELRIVVRERLVAGDSDEEVRSYLSDRYGDFVLFRPPFNTATFLLWFGPLLVLGVGGIGMFFFYRGSKKLKVANPLSPEEKARLNQLLDKNTKTQGSDSGEVS</sequence>
<comment type="similarity">
    <text evidence="1 5">Belongs to the CcmH/CycL/Ccl2/NrfF family.</text>
</comment>
<protein>
    <recommendedName>
        <fullName evidence="5">Cytochrome c-type biogenesis protein</fullName>
    </recommendedName>
</protein>
<dbReference type="Proteomes" id="UP000034491">
    <property type="component" value="Unassembled WGS sequence"/>
</dbReference>
<evidence type="ECO:0000256" key="1">
    <source>
        <dbReference type="ARBA" id="ARBA00010342"/>
    </source>
</evidence>
<evidence type="ECO:0000256" key="3">
    <source>
        <dbReference type="ARBA" id="ARBA00022723"/>
    </source>
</evidence>
<dbReference type="GO" id="GO:0046872">
    <property type="term" value="F:metal ion binding"/>
    <property type="evidence" value="ECO:0007669"/>
    <property type="project" value="UniProtKB-KW"/>
</dbReference>
<reference evidence="7 8" key="1">
    <citation type="submission" date="2015-03" db="EMBL/GenBank/DDBJ databases">
        <title>Genome sequence of Kiloniella sp. P1-1, isolated from the gut microflora of Pacific white shrimp, Penaeus vannamei.</title>
        <authorList>
            <person name="Shao Z."/>
            <person name="Wang L."/>
            <person name="Li X."/>
        </authorList>
    </citation>
    <scope>NUCLEOTIDE SEQUENCE [LARGE SCALE GENOMIC DNA]</scope>
    <source>
        <strain evidence="7 8">P1-1</strain>
    </source>
</reference>
<dbReference type="RefSeq" id="WP_046508665.1">
    <property type="nucleotide sequence ID" value="NZ_LANI01000022.1"/>
</dbReference>
<evidence type="ECO:0000259" key="6">
    <source>
        <dbReference type="Pfam" id="PF03918"/>
    </source>
</evidence>
<gene>
    <name evidence="7" type="ORF">WH95_14815</name>
</gene>
<dbReference type="CDD" id="cd16378">
    <property type="entry name" value="CcmH_N"/>
    <property type="match status" value="1"/>
</dbReference>
<feature type="chain" id="PRO_5011018445" description="Cytochrome c-type biogenesis protein" evidence="5">
    <location>
        <begin position="24"/>
        <end position="167"/>
    </location>
</feature>
<accession>A0A0M2R2Z9</accession>
<keyword evidence="8" id="KW-1185">Reference proteome</keyword>
<keyword evidence="3 5" id="KW-0479">Metal-binding</keyword>
<proteinExistence type="inferred from homology"/>